<evidence type="ECO:0000256" key="1">
    <source>
        <dbReference type="SAM" id="MobiDB-lite"/>
    </source>
</evidence>
<evidence type="ECO:0000313" key="3">
    <source>
        <dbReference type="Proteomes" id="UP000617743"/>
    </source>
</evidence>
<name>A0ABQ2XE91_9ACTN</name>
<protein>
    <submittedName>
        <fullName evidence="2">Uncharacterized protein</fullName>
    </submittedName>
</protein>
<accession>A0ABQ2XE91</accession>
<proteinExistence type="predicted"/>
<comment type="caution">
    <text evidence="2">The sequence shown here is derived from an EMBL/GenBank/DDBJ whole genome shotgun (WGS) entry which is preliminary data.</text>
</comment>
<reference evidence="3" key="1">
    <citation type="journal article" date="2019" name="Int. J. Syst. Evol. Microbiol.">
        <title>The Global Catalogue of Microorganisms (GCM) 10K type strain sequencing project: providing services to taxonomists for standard genome sequencing and annotation.</title>
        <authorList>
            <consortium name="The Broad Institute Genomics Platform"/>
            <consortium name="The Broad Institute Genome Sequencing Center for Infectious Disease"/>
            <person name="Wu L."/>
            <person name="Ma J."/>
        </authorList>
    </citation>
    <scope>NUCLEOTIDE SEQUENCE [LARGE SCALE GENOMIC DNA]</scope>
    <source>
        <strain evidence="3">JCM 4866</strain>
    </source>
</reference>
<evidence type="ECO:0000313" key="2">
    <source>
        <dbReference type="EMBL" id="GGX13278.1"/>
    </source>
</evidence>
<sequence>MQQGEFQQAGHRFRVPARHAAPPYGPGIHAIPGLAQSVSTVWMLLRPVPGHRPSHPRFAVFPQRNYARPGPAPQHGSSAPEYRSAPFAPRNRPLPAGLLSQDGVACPQSNVRASVITGQDQARLLREGET</sequence>
<keyword evidence="3" id="KW-1185">Reference proteome</keyword>
<gene>
    <name evidence="2" type="ORF">GCM10010383_49160</name>
</gene>
<dbReference type="EMBL" id="BMWC01000007">
    <property type="protein sequence ID" value="GGX13278.1"/>
    <property type="molecule type" value="Genomic_DNA"/>
</dbReference>
<organism evidence="2 3">
    <name type="scientific">Streptomyces lomondensis</name>
    <dbReference type="NCBI Taxonomy" id="68229"/>
    <lineage>
        <taxon>Bacteria</taxon>
        <taxon>Bacillati</taxon>
        <taxon>Actinomycetota</taxon>
        <taxon>Actinomycetes</taxon>
        <taxon>Kitasatosporales</taxon>
        <taxon>Streptomycetaceae</taxon>
        <taxon>Streptomyces</taxon>
    </lineage>
</organism>
<feature type="region of interest" description="Disordered" evidence="1">
    <location>
        <begin position="63"/>
        <end position="101"/>
    </location>
</feature>
<dbReference type="Proteomes" id="UP000617743">
    <property type="component" value="Unassembled WGS sequence"/>
</dbReference>